<gene>
    <name evidence="1" type="ORF">PIGHUM_02030</name>
</gene>
<keyword evidence="2" id="KW-1185">Reference proteome</keyword>
<dbReference type="AlphaFoldDB" id="A0A3P4B0Z5"/>
<organism evidence="1 2">
    <name type="scientific">Pigmentiphaga humi</name>
    <dbReference type="NCBI Taxonomy" id="2478468"/>
    <lineage>
        <taxon>Bacteria</taxon>
        <taxon>Pseudomonadati</taxon>
        <taxon>Pseudomonadota</taxon>
        <taxon>Betaproteobacteria</taxon>
        <taxon>Burkholderiales</taxon>
        <taxon>Alcaligenaceae</taxon>
        <taxon>Pigmentiphaga</taxon>
    </lineage>
</organism>
<dbReference type="EMBL" id="UWPJ01000016">
    <property type="protein sequence ID" value="VCU69964.1"/>
    <property type="molecule type" value="Genomic_DNA"/>
</dbReference>
<name>A0A3P4B0Z5_9BURK</name>
<protein>
    <recommendedName>
        <fullName evidence="3">HhH-GPD domain-containing protein</fullName>
    </recommendedName>
</protein>
<dbReference type="RefSeq" id="WP_124079470.1">
    <property type="nucleotide sequence ID" value="NZ_UWPJ01000016.1"/>
</dbReference>
<evidence type="ECO:0000313" key="2">
    <source>
        <dbReference type="Proteomes" id="UP000277294"/>
    </source>
</evidence>
<evidence type="ECO:0000313" key="1">
    <source>
        <dbReference type="EMBL" id="VCU69964.1"/>
    </source>
</evidence>
<proteinExistence type="predicted"/>
<dbReference type="OrthoDB" id="9017470at2"/>
<reference evidence="1 2" key="1">
    <citation type="submission" date="2018-10" db="EMBL/GenBank/DDBJ databases">
        <authorList>
            <person name="Criscuolo A."/>
        </authorList>
    </citation>
    <scope>NUCLEOTIDE SEQUENCE [LARGE SCALE GENOMIC DNA]</scope>
    <source>
        <strain evidence="1">DnA1</strain>
    </source>
</reference>
<sequence length="212" mass="23668">MRADLTAAMRFFSKACSYVQHAGLSAEVAWQREVDFAGFTECELLREHAWVTLCSGFRESAVRRAFDHVSLCFCDWESAEAIVSAGDICCATAASSFANRLKLKGIFSAARYISEVGFDEFKQAVLADPINQLQKLSFIGPITSRHLAKNLGLDIAKPDRHLIRLSERLGFRSADHLCRELAATTGEQAKVIDLIVWRYIADNPEQLHVPFV</sequence>
<dbReference type="Proteomes" id="UP000277294">
    <property type="component" value="Unassembled WGS sequence"/>
</dbReference>
<accession>A0A3P4B0Z5</accession>
<evidence type="ECO:0008006" key="3">
    <source>
        <dbReference type="Google" id="ProtNLM"/>
    </source>
</evidence>